<reference evidence="7" key="1">
    <citation type="submission" date="2025-08" db="UniProtKB">
        <authorList>
            <consortium name="RefSeq"/>
        </authorList>
    </citation>
    <scope>IDENTIFICATION</scope>
    <source>
        <tissue evidence="7">Adult</tissue>
    </source>
</reference>
<dbReference type="Gene3D" id="3.30.160.60">
    <property type="entry name" value="Classic Zinc Finger"/>
    <property type="match status" value="2"/>
</dbReference>
<dbReference type="PANTHER" id="PTHR46060:SF1">
    <property type="entry name" value="MARINER MOS1 TRANSPOSASE-LIKE PROTEIN"/>
    <property type="match status" value="1"/>
</dbReference>
<evidence type="ECO:0000256" key="3">
    <source>
        <dbReference type="SAM" id="MobiDB-lite"/>
    </source>
</evidence>
<evidence type="ECO:0000313" key="6">
    <source>
        <dbReference type="Proteomes" id="UP001652620"/>
    </source>
</evidence>
<feature type="binding site" evidence="2">
    <location>
        <position position="246"/>
    </location>
    <ligand>
        <name>Zn(2+)</name>
        <dbReference type="ChEBI" id="CHEBI:29105"/>
    </ligand>
</feature>
<feature type="binding site" evidence="2">
    <location>
        <position position="288"/>
    </location>
    <ligand>
        <name>Zn(2+)</name>
        <dbReference type="ChEBI" id="CHEBI:29105"/>
    </ligand>
</feature>
<dbReference type="Proteomes" id="UP001652620">
    <property type="component" value="Chromosome 3"/>
</dbReference>
<feature type="compositionally biased region" description="Acidic residues" evidence="3">
    <location>
        <begin position="139"/>
        <end position="181"/>
    </location>
</feature>
<feature type="binding site" evidence="2">
    <location>
        <position position="291"/>
    </location>
    <ligand>
        <name>Zn(2+)</name>
        <dbReference type="ChEBI" id="CHEBI:29105"/>
    </ligand>
</feature>
<dbReference type="InterPro" id="IPR012934">
    <property type="entry name" value="Znf_AD"/>
</dbReference>
<keyword evidence="2" id="KW-0862">Zinc</keyword>
<dbReference type="PROSITE" id="PS51915">
    <property type="entry name" value="ZAD"/>
    <property type="match status" value="1"/>
</dbReference>
<dbReference type="Pfam" id="PF07776">
    <property type="entry name" value="zf-AD"/>
    <property type="match status" value="1"/>
</dbReference>
<feature type="compositionally biased region" description="Basic residues" evidence="3">
    <location>
        <begin position="374"/>
        <end position="392"/>
    </location>
</feature>
<dbReference type="InterPro" id="IPR013087">
    <property type="entry name" value="Znf_C2H2_type"/>
</dbReference>
<sequence>MSLEQRADIKFCFEIGKTFTETFQLLKEVYGDDCLSRSRVHEWYQRFQCGREGINDDRHVGQSKSVITKNSIEAVREFMQNHPKASLKLMEMELNMSKSSIYRILNHHLDLRKHDPMVADNKSISPNKRGRKPRRPAEVEEEDNLEALEDEDDGEVIEHILEDDDEADEEEEEEGEDEEKEVDQKPVLHKPTQLPKKRKDVVVKQNPNLAVKEEEEYVDDGEQPTSTAREAAKMENHVDENQCRVCTSKDDLISLFKTINKQTIADKLMNICPSVSIAPKDFMPQFICNTCFDNVNIALQLKTQCEDTERELRKKLSRSKNKVRRPAGYVVIDATLDSDPSDEEPNDDVEFKVSDDGGITAEDDSDDSDFGTTTKKKRSPRGAGGRRGRRKSAAATPGPKVKEKKRMGRPPTKRPLPQSPTIIKYESSEDEYPKPQMKKRKIKGTPPSDEQEEKPTQYPCDECEQVFTRKLSLILHKKAHLHREPLKCEVCGQMFKIQGAYRKHVQKHNEEPSTFECHKCEYTANNKADLRRHLVDYHDEQGVLYQCEKCKRKFVSEVRLEKHKEIRCPGQERPMKMRHDVESYSVGKDLFKSVAPLTTTYWSDSFSD</sequence>
<keyword evidence="6" id="KW-1185">Reference proteome</keyword>
<gene>
    <name evidence="7" type="primary">LOC105229119</name>
</gene>
<feature type="domain" description="ZAD" evidence="5">
    <location>
        <begin position="241"/>
        <end position="315"/>
    </location>
</feature>
<dbReference type="SUPFAM" id="SSF57667">
    <property type="entry name" value="beta-beta-alpha zinc fingers"/>
    <property type="match status" value="2"/>
</dbReference>
<feature type="region of interest" description="Disordered" evidence="3">
    <location>
        <begin position="116"/>
        <end position="200"/>
    </location>
</feature>
<feature type="binding site" evidence="2">
    <location>
        <position position="243"/>
    </location>
    <ligand>
        <name>Zn(2+)</name>
        <dbReference type="ChEBI" id="CHEBI:29105"/>
    </ligand>
</feature>
<organism evidence="6 7">
    <name type="scientific">Bactrocera dorsalis</name>
    <name type="common">Oriental fruit fly</name>
    <name type="synonym">Dacus dorsalis</name>
    <dbReference type="NCBI Taxonomy" id="27457"/>
    <lineage>
        <taxon>Eukaryota</taxon>
        <taxon>Metazoa</taxon>
        <taxon>Ecdysozoa</taxon>
        <taxon>Arthropoda</taxon>
        <taxon>Hexapoda</taxon>
        <taxon>Insecta</taxon>
        <taxon>Pterygota</taxon>
        <taxon>Neoptera</taxon>
        <taxon>Endopterygota</taxon>
        <taxon>Diptera</taxon>
        <taxon>Brachycera</taxon>
        <taxon>Muscomorpha</taxon>
        <taxon>Tephritoidea</taxon>
        <taxon>Tephritidae</taxon>
        <taxon>Bactrocera</taxon>
        <taxon>Bactrocera</taxon>
    </lineage>
</organism>
<dbReference type="GeneID" id="105229119"/>
<dbReference type="Pfam" id="PF00096">
    <property type="entry name" value="zf-C2H2"/>
    <property type="match status" value="2"/>
</dbReference>
<dbReference type="InterPro" id="IPR036236">
    <property type="entry name" value="Znf_C2H2_sf"/>
</dbReference>
<feature type="domain" description="C2H2-type" evidence="4">
    <location>
        <begin position="486"/>
        <end position="513"/>
    </location>
</feature>
<evidence type="ECO:0000256" key="1">
    <source>
        <dbReference type="PROSITE-ProRule" id="PRU00042"/>
    </source>
</evidence>
<evidence type="ECO:0000259" key="4">
    <source>
        <dbReference type="PROSITE" id="PS50157"/>
    </source>
</evidence>
<dbReference type="RefSeq" id="XP_049309407.1">
    <property type="nucleotide sequence ID" value="XM_049453450.1"/>
</dbReference>
<dbReference type="SMART" id="SM00868">
    <property type="entry name" value="zf-AD"/>
    <property type="match status" value="1"/>
</dbReference>
<evidence type="ECO:0000256" key="2">
    <source>
        <dbReference type="PROSITE-ProRule" id="PRU01263"/>
    </source>
</evidence>
<dbReference type="PANTHER" id="PTHR46060">
    <property type="entry name" value="MARINER MOS1 TRANSPOSASE-LIKE PROTEIN"/>
    <property type="match status" value="1"/>
</dbReference>
<proteinExistence type="predicted"/>
<dbReference type="PROSITE" id="PS00028">
    <property type="entry name" value="ZINC_FINGER_C2H2_1"/>
    <property type="match status" value="2"/>
</dbReference>
<feature type="domain" description="C2H2-type" evidence="4">
    <location>
        <begin position="458"/>
        <end position="485"/>
    </location>
</feature>
<dbReference type="SMART" id="SM00355">
    <property type="entry name" value="ZnF_C2H2"/>
    <property type="match status" value="4"/>
</dbReference>
<feature type="compositionally biased region" description="Acidic residues" evidence="3">
    <location>
        <begin position="339"/>
        <end position="348"/>
    </location>
</feature>
<keyword evidence="1" id="KW-0863">Zinc-finger</keyword>
<dbReference type="Pfam" id="PF17906">
    <property type="entry name" value="HTH_48"/>
    <property type="match status" value="1"/>
</dbReference>
<name>A0ABM3JJM0_BACDO</name>
<dbReference type="InterPro" id="IPR041426">
    <property type="entry name" value="Mos1_HTH"/>
</dbReference>
<evidence type="ECO:0000259" key="5">
    <source>
        <dbReference type="PROSITE" id="PS51915"/>
    </source>
</evidence>
<feature type="region of interest" description="Disordered" evidence="3">
    <location>
        <begin position="335"/>
        <end position="457"/>
    </location>
</feature>
<feature type="domain" description="C2H2-type" evidence="4">
    <location>
        <begin position="545"/>
        <end position="574"/>
    </location>
</feature>
<dbReference type="InterPro" id="IPR052709">
    <property type="entry name" value="Transposase-MT_Hybrid"/>
</dbReference>
<accession>A0ABM3JJM0</accession>
<keyword evidence="2" id="KW-0479">Metal-binding</keyword>
<dbReference type="Gene3D" id="1.10.10.1450">
    <property type="match status" value="1"/>
</dbReference>
<feature type="compositionally biased region" description="Basic residues" evidence="3">
    <location>
        <begin position="402"/>
        <end position="412"/>
    </location>
</feature>
<evidence type="ECO:0000313" key="7">
    <source>
        <dbReference type="RefSeq" id="XP_049309407.1"/>
    </source>
</evidence>
<dbReference type="SUPFAM" id="SSF57716">
    <property type="entry name" value="Glucocorticoid receptor-like (DNA-binding domain)"/>
    <property type="match status" value="1"/>
</dbReference>
<dbReference type="Gene3D" id="3.40.1800.20">
    <property type="match status" value="1"/>
</dbReference>
<dbReference type="PROSITE" id="PS50157">
    <property type="entry name" value="ZINC_FINGER_C2H2_2"/>
    <property type="match status" value="3"/>
</dbReference>
<protein>
    <submittedName>
        <fullName evidence="7">Histone-lysine N-methyltransferase MECOM isoform X1</fullName>
    </submittedName>
</protein>